<keyword evidence="2" id="KW-1185">Reference proteome</keyword>
<reference evidence="1 2" key="1">
    <citation type="submission" date="2018-11" db="EMBL/GenBank/DDBJ databases">
        <title>Draft genome sequence of Ferruginibacter sp. BO-59.</title>
        <authorList>
            <person name="Im W.T."/>
        </authorList>
    </citation>
    <scope>NUCLEOTIDE SEQUENCE [LARGE SCALE GENOMIC DNA]</scope>
    <source>
        <strain evidence="1 2">BO-59</strain>
    </source>
</reference>
<evidence type="ECO:0000313" key="2">
    <source>
        <dbReference type="Proteomes" id="UP000267223"/>
    </source>
</evidence>
<evidence type="ECO:0000313" key="1">
    <source>
        <dbReference type="EMBL" id="RNI37880.1"/>
    </source>
</evidence>
<dbReference type="EMBL" id="RJJR01000004">
    <property type="protein sequence ID" value="RNI37880.1"/>
    <property type="molecule type" value="Genomic_DNA"/>
</dbReference>
<name>A0A3M9NJB5_9BACT</name>
<protein>
    <submittedName>
        <fullName evidence="1">Uncharacterized protein</fullName>
    </submittedName>
</protein>
<organism evidence="1 2">
    <name type="scientific">Hanamia caeni</name>
    <dbReference type="NCBI Taxonomy" id="2294116"/>
    <lineage>
        <taxon>Bacteria</taxon>
        <taxon>Pseudomonadati</taxon>
        <taxon>Bacteroidota</taxon>
        <taxon>Chitinophagia</taxon>
        <taxon>Chitinophagales</taxon>
        <taxon>Chitinophagaceae</taxon>
        <taxon>Hanamia</taxon>
    </lineage>
</organism>
<comment type="caution">
    <text evidence="1">The sequence shown here is derived from an EMBL/GenBank/DDBJ whole genome shotgun (WGS) entry which is preliminary data.</text>
</comment>
<gene>
    <name evidence="1" type="ORF">EFY79_06455</name>
</gene>
<sequence length="62" mass="7557">MGKNESTSIDREIPLPSIFFNSSLPDCYFFKYFDQNPNRFEFNGNFKRLNWRIFWERGLPDN</sequence>
<accession>A0A3M9NJB5</accession>
<dbReference type="AlphaFoldDB" id="A0A3M9NJB5"/>
<proteinExistence type="predicted"/>
<dbReference type="Proteomes" id="UP000267223">
    <property type="component" value="Unassembled WGS sequence"/>
</dbReference>